<dbReference type="Pfam" id="PF14052">
    <property type="entry name" value="Caps_assemb_Wzi"/>
    <property type="match status" value="1"/>
</dbReference>
<dbReference type="RefSeq" id="WP_379850238.1">
    <property type="nucleotide sequence ID" value="NZ_JBHSMA010000014.1"/>
</dbReference>
<name>A0ABW0IN62_9BACT</name>
<accession>A0ABW0IN62</accession>
<protein>
    <submittedName>
        <fullName evidence="1">Capsule assembly Wzi family protein</fullName>
    </submittedName>
</protein>
<gene>
    <name evidence="1" type="ORF">ACFPMF_24875</name>
</gene>
<comment type="caution">
    <text evidence="1">The sequence shown here is derived from an EMBL/GenBank/DDBJ whole genome shotgun (WGS) entry which is preliminary data.</text>
</comment>
<organism evidence="1 2">
    <name type="scientific">Larkinella bovis</name>
    <dbReference type="NCBI Taxonomy" id="683041"/>
    <lineage>
        <taxon>Bacteria</taxon>
        <taxon>Pseudomonadati</taxon>
        <taxon>Bacteroidota</taxon>
        <taxon>Cytophagia</taxon>
        <taxon>Cytophagales</taxon>
        <taxon>Spirosomataceae</taxon>
        <taxon>Larkinella</taxon>
    </lineage>
</organism>
<evidence type="ECO:0000313" key="1">
    <source>
        <dbReference type="EMBL" id="MFC5412582.1"/>
    </source>
</evidence>
<keyword evidence="2" id="KW-1185">Reference proteome</keyword>
<reference evidence="2" key="1">
    <citation type="journal article" date="2019" name="Int. J. Syst. Evol. Microbiol.">
        <title>The Global Catalogue of Microorganisms (GCM) 10K type strain sequencing project: providing services to taxonomists for standard genome sequencing and annotation.</title>
        <authorList>
            <consortium name="The Broad Institute Genomics Platform"/>
            <consortium name="The Broad Institute Genome Sequencing Center for Infectious Disease"/>
            <person name="Wu L."/>
            <person name="Ma J."/>
        </authorList>
    </citation>
    <scope>NUCLEOTIDE SEQUENCE [LARGE SCALE GENOMIC DNA]</scope>
    <source>
        <strain evidence="2">CCUG 55250</strain>
    </source>
</reference>
<dbReference type="EMBL" id="JBHSMA010000014">
    <property type="protein sequence ID" value="MFC5412582.1"/>
    <property type="molecule type" value="Genomic_DNA"/>
</dbReference>
<dbReference type="InterPro" id="IPR026950">
    <property type="entry name" value="Caps_assemb_Wzi"/>
</dbReference>
<dbReference type="Proteomes" id="UP001596106">
    <property type="component" value="Unassembled WGS sequence"/>
</dbReference>
<sequence>MKTSSPLFRAIVFCGVLGQSVVQAQHPGKKPAYSVEAGAFLSTAGTNPFWIRSNEYGEIPLKSPGFTLRAQMRKEYDSVATKKFSYGYGARAVLNVGSTNQVLLSEIYGKLRYRAFELSAGRRREIQGLADTTLSSGSYIWSGNALPIPKVEISLPTYTRILKNGLIAVKGNFAHGWFGTGDSIRNYFLHQKSLYLRIGKPTWRFKFYGGFNHQVQWGGTLLYPRIDRGVTITKYGSDLESYLYVVGAKSLYTQDLVIQNGKASAEGGNRVGNHLGTFDLGLEYEGNTTKWFLYRQSIYEDGSLYHLNNIADGLLGLSLSRKQATRGVLRLVLEYLNTTSQGGPYPSSIGGDDRLRGRDDYFNNGRYIDGWTYKGQTIGTPFIMPLRYTTGLPQNLALNPNLIINNRVKAFMVAVKSRISNVDFVTRLSVSENLGNYDLPLTFHQTSLQQSVVFAYHQYTFHTTVAYDSGGLLKQNVGVSLLAKRSF</sequence>
<proteinExistence type="predicted"/>
<dbReference type="InterPro" id="IPR038636">
    <property type="entry name" value="Wzi_sf"/>
</dbReference>
<dbReference type="Gene3D" id="2.40.160.130">
    <property type="entry name" value="Capsule assembly protein Wzi"/>
    <property type="match status" value="1"/>
</dbReference>
<evidence type="ECO:0000313" key="2">
    <source>
        <dbReference type="Proteomes" id="UP001596106"/>
    </source>
</evidence>